<name>A0A0B5J0D2_9VIRU</name>
<sequence length="611" mass="64496">MDTDLDVLPDEIVDAILNGASATGHSRLDARWRFAARAVCCRWRAIIDGASRTDMRRIRREVPRAVPRPNTVVHASAVAALARQRTADKLARADADRAVADLWSWANTLRCVCDGEIAAAMLAASTRASIAAALAACMPTNAVDNTGALYCDGTLLRVAATYCADTQVVATLVDVCGASLTTEAMAACAGTGQCGTVAFMLLRAARSGDRDMLQSMARTAWLRAAWRDASGRTAALLARMALAPEACVDTLPERAGDFCVLAADDRPASREALAVCEAVKHTADDQTPWWWFTARWGNIRAFTACADRGMTYLPERALMAAAGAGRVSMCAWLTARDARVLGLADDSGPAADARRRRLALALAVAAAGHGARCAPVLDWLRASLDFVPNTADAAAILDAALGVTPRAATLFGPLPHAILYALDVWPSAMESAVCAASPSLWHVARDRLTRAVDMGHWNAADALAIVLHRVACVRGDAVGALCDVWASTIAAMVLAAANAPDGLCRLGDLRRVCALALRCADAETVTHPTHDDVIEDQGAWHHVALVDPSWSCAGNHVAWRRCCRPTPVPRALLLGAHDTGAGVAMSPVAGLLVRWLDAVGLVADPEPVTPS</sequence>
<proteinExistence type="predicted"/>
<evidence type="ECO:0000313" key="1">
    <source>
        <dbReference type="EMBL" id="AJF96904.1"/>
    </source>
</evidence>
<dbReference type="EMBL" id="KP136319">
    <property type="protein sequence ID" value="AJF96904.1"/>
    <property type="molecule type" value="Genomic_DNA"/>
</dbReference>
<reference evidence="1 2" key="1">
    <citation type="journal article" date="2015" name="Parasitol. Res.">
        <title>Viruses in close associations with free-living amoebae.</title>
        <authorList>
            <person name="Scheid P."/>
        </authorList>
    </citation>
    <scope>NUCLEOTIDE SEQUENCE [LARGE SCALE GENOMIC DNA]</scope>
    <source>
        <strain evidence="1">KlaHel</strain>
    </source>
</reference>
<dbReference type="GeneID" id="23461821"/>
<accession>A0A0B5J0D2</accession>
<dbReference type="Proteomes" id="UP000202511">
    <property type="component" value="Segment"/>
</dbReference>
<organism evidence="1 2">
    <name type="scientific">Pandoravirus inopinatum</name>
    <dbReference type="NCBI Taxonomy" id="1605721"/>
    <lineage>
        <taxon>Viruses</taxon>
        <taxon>Pandoravirus</taxon>
    </lineage>
</organism>
<dbReference type="KEGG" id="vg:23461821"/>
<protein>
    <submittedName>
        <fullName evidence="1">F-box domain protein</fullName>
    </submittedName>
</protein>
<evidence type="ECO:0000313" key="2">
    <source>
        <dbReference type="Proteomes" id="UP000202511"/>
    </source>
</evidence>
<dbReference type="RefSeq" id="YP_009119139.1">
    <property type="nucleotide sequence ID" value="NC_026440.1"/>
</dbReference>